<evidence type="ECO:0000256" key="6">
    <source>
        <dbReference type="SAM" id="Phobius"/>
    </source>
</evidence>
<dbReference type="Proteomes" id="UP001164746">
    <property type="component" value="Chromosome 8"/>
</dbReference>
<feature type="transmembrane region" description="Helical" evidence="6">
    <location>
        <begin position="223"/>
        <end position="242"/>
    </location>
</feature>
<evidence type="ECO:0000256" key="2">
    <source>
        <dbReference type="ARBA" id="ARBA00022630"/>
    </source>
</evidence>
<dbReference type="EMBL" id="CP111019">
    <property type="protein sequence ID" value="WAR12667.1"/>
    <property type="molecule type" value="Genomic_DNA"/>
</dbReference>
<keyword evidence="4 5" id="KW-0560">Oxidoreductase</keyword>
<keyword evidence="5" id="KW-0503">Monooxygenase</keyword>
<evidence type="ECO:0000313" key="8">
    <source>
        <dbReference type="Proteomes" id="UP001164746"/>
    </source>
</evidence>
<accession>A0ABY7ERQ1</accession>
<dbReference type="InterPro" id="IPR036188">
    <property type="entry name" value="FAD/NAD-bd_sf"/>
</dbReference>
<evidence type="ECO:0000313" key="7">
    <source>
        <dbReference type="EMBL" id="WAR12667.1"/>
    </source>
</evidence>
<evidence type="ECO:0000256" key="5">
    <source>
        <dbReference type="RuleBase" id="RU361177"/>
    </source>
</evidence>
<evidence type="ECO:0000256" key="3">
    <source>
        <dbReference type="ARBA" id="ARBA00022827"/>
    </source>
</evidence>
<proteinExistence type="inferred from homology"/>
<dbReference type="EC" id="1.-.-.-" evidence="5"/>
<dbReference type="PANTHER" id="PTHR23023">
    <property type="entry name" value="DIMETHYLANILINE MONOOXYGENASE"/>
    <property type="match status" value="1"/>
</dbReference>
<keyword evidence="3 5" id="KW-0274">FAD</keyword>
<dbReference type="InterPro" id="IPR020946">
    <property type="entry name" value="Flavin_mOase-like"/>
</dbReference>
<keyword evidence="2 5" id="KW-0285">Flavoprotein</keyword>
<name>A0ABY7ERQ1_MYAAR</name>
<evidence type="ECO:0000256" key="1">
    <source>
        <dbReference type="ARBA" id="ARBA00009183"/>
    </source>
</evidence>
<comment type="cofactor">
    <cofactor evidence="5">
        <name>FAD</name>
        <dbReference type="ChEBI" id="CHEBI:57692"/>
    </cofactor>
</comment>
<keyword evidence="6" id="KW-1133">Transmembrane helix</keyword>
<dbReference type="InterPro" id="IPR050346">
    <property type="entry name" value="FMO-like"/>
</dbReference>
<protein>
    <recommendedName>
        <fullName evidence="5">Flavin-containing monooxygenase</fullName>
        <ecNumber evidence="5">1.-.-.-</ecNumber>
    </recommendedName>
</protein>
<organism evidence="7 8">
    <name type="scientific">Mya arenaria</name>
    <name type="common">Soft-shell clam</name>
    <dbReference type="NCBI Taxonomy" id="6604"/>
    <lineage>
        <taxon>Eukaryota</taxon>
        <taxon>Metazoa</taxon>
        <taxon>Spiralia</taxon>
        <taxon>Lophotrochozoa</taxon>
        <taxon>Mollusca</taxon>
        <taxon>Bivalvia</taxon>
        <taxon>Autobranchia</taxon>
        <taxon>Heteroconchia</taxon>
        <taxon>Euheterodonta</taxon>
        <taxon>Imparidentia</taxon>
        <taxon>Neoheterodontei</taxon>
        <taxon>Myida</taxon>
        <taxon>Myoidea</taxon>
        <taxon>Myidae</taxon>
        <taxon>Mya</taxon>
    </lineage>
</organism>
<comment type="similarity">
    <text evidence="1 5">Belongs to the FMO family.</text>
</comment>
<dbReference type="Gene3D" id="3.50.50.60">
    <property type="entry name" value="FAD/NAD(P)-binding domain"/>
    <property type="match status" value="2"/>
</dbReference>
<evidence type="ECO:0000256" key="4">
    <source>
        <dbReference type="ARBA" id="ARBA00023002"/>
    </source>
</evidence>
<keyword evidence="6" id="KW-0472">Membrane</keyword>
<sequence>MVQSIYIKNLNKKFDHAKYCLQPNYPPLGSHPTMNDELPNRIVIGSVVVKANVSRFTENGVEFEDGMKVDNIDNVVMATGYTFGICFRQMKSTTPWRSSSVLMNNKREISLPDRSAMWEDIRNKQVTIARRFKASHRHTIQVDYVDFMDELAEIECKPNLRKLFFTDPKLAFDVFFGSASPYQYLLHGPGAWKPAQEYIQTQWERTFKPLNTRPCNADKAGSFGPMTIMLVLIVAFVAYFLVF</sequence>
<keyword evidence="8" id="KW-1185">Reference proteome</keyword>
<gene>
    <name evidence="7" type="ORF">MAR_026847</name>
</gene>
<reference evidence="7" key="1">
    <citation type="submission" date="2022-11" db="EMBL/GenBank/DDBJ databases">
        <title>Centuries of genome instability and evolution in soft-shell clam transmissible cancer (bioRxiv).</title>
        <authorList>
            <person name="Hart S.F.M."/>
            <person name="Yonemitsu M.A."/>
            <person name="Giersch R.M."/>
            <person name="Beal B.F."/>
            <person name="Arriagada G."/>
            <person name="Davis B.W."/>
            <person name="Ostrander E.A."/>
            <person name="Goff S.P."/>
            <person name="Metzger M.J."/>
        </authorList>
    </citation>
    <scope>NUCLEOTIDE SEQUENCE</scope>
    <source>
        <strain evidence="7">MELC-2E11</strain>
        <tissue evidence="7">Siphon/mantle</tissue>
    </source>
</reference>
<keyword evidence="6" id="KW-0812">Transmembrane</keyword>
<dbReference type="Pfam" id="PF00743">
    <property type="entry name" value="FMO-like"/>
    <property type="match status" value="2"/>
</dbReference>